<dbReference type="AlphaFoldDB" id="A0A9X3EC07"/>
<comment type="caution">
    <text evidence="2">The sequence shown here is derived from an EMBL/GenBank/DDBJ whole genome shotgun (WGS) entry which is preliminary data.</text>
</comment>
<evidence type="ECO:0000256" key="1">
    <source>
        <dbReference type="SAM" id="Phobius"/>
    </source>
</evidence>
<feature type="transmembrane region" description="Helical" evidence="1">
    <location>
        <begin position="179"/>
        <end position="200"/>
    </location>
</feature>
<reference evidence="2" key="1">
    <citation type="submission" date="2022-11" db="EMBL/GenBank/DDBJ databases">
        <title>Parathalassolutuus dongxingensis gen. nov., sp. nov., a novel member of family Oceanospirillaceae isolated from a coastal shrimp pond in Guangxi, China.</title>
        <authorList>
            <person name="Chen H."/>
        </authorList>
    </citation>
    <scope>NUCLEOTIDE SEQUENCE</scope>
    <source>
        <strain evidence="2">G-43</strain>
    </source>
</reference>
<dbReference type="EMBL" id="JAPNOA010000007">
    <property type="protein sequence ID" value="MCY0963910.1"/>
    <property type="molecule type" value="Genomic_DNA"/>
</dbReference>
<keyword evidence="1" id="KW-0812">Transmembrane</keyword>
<dbReference type="Proteomes" id="UP001150830">
    <property type="component" value="Unassembled WGS sequence"/>
</dbReference>
<feature type="transmembrane region" description="Helical" evidence="1">
    <location>
        <begin position="292"/>
        <end position="311"/>
    </location>
</feature>
<keyword evidence="1" id="KW-1133">Transmembrane helix</keyword>
<sequence>MDQIAATILSSGRAAVELALFVLLPIMIVMLSIMRWLESVGWLNRIVNVVTPLLRPFGLSGLGVFALIQVMLVSFAAPLATLAVMARTGSAPRHIAATLAMVLALSQANVVFPMAAAGLDIPVTMGIALIGGLLAASVTWYGFARNLSSDDKPAANDALPDAAPPKGLMAVIRRAGTDAWDIAIGALPLLVVALVAVNLIRLTGAIGVLETSLAPAFEAIGYPTQTLLLGITKYIAGGTAMMGIAMEQFSQHLLTPRDINLLAGLLLCPLDVAGVAILLAAGKPVAEVARPAIMGAFVGIAFRIAAHSWLYL</sequence>
<feature type="transmembrane region" description="Helical" evidence="1">
    <location>
        <begin position="95"/>
        <end position="115"/>
    </location>
</feature>
<feature type="transmembrane region" description="Helical" evidence="1">
    <location>
        <begin position="259"/>
        <end position="280"/>
    </location>
</feature>
<proteinExistence type="predicted"/>
<evidence type="ECO:0000313" key="3">
    <source>
        <dbReference type="Proteomes" id="UP001150830"/>
    </source>
</evidence>
<keyword evidence="3" id="KW-1185">Reference proteome</keyword>
<accession>A0A9X3EC07</accession>
<feature type="transmembrane region" description="Helical" evidence="1">
    <location>
        <begin position="57"/>
        <end position="83"/>
    </location>
</feature>
<name>A0A9X3EC07_9GAMM</name>
<evidence type="ECO:0000313" key="2">
    <source>
        <dbReference type="EMBL" id="MCY0963910.1"/>
    </source>
</evidence>
<dbReference type="RefSeq" id="WP_283172129.1">
    <property type="nucleotide sequence ID" value="NZ_JAPNOA010000007.1"/>
</dbReference>
<feature type="transmembrane region" description="Helical" evidence="1">
    <location>
        <begin position="121"/>
        <end position="143"/>
    </location>
</feature>
<feature type="transmembrane region" description="Helical" evidence="1">
    <location>
        <begin position="18"/>
        <end position="37"/>
    </location>
</feature>
<organism evidence="2 3">
    <name type="scientific">Parathalassolituus penaei</name>
    <dbReference type="NCBI Taxonomy" id="2997323"/>
    <lineage>
        <taxon>Bacteria</taxon>
        <taxon>Pseudomonadati</taxon>
        <taxon>Pseudomonadota</taxon>
        <taxon>Gammaproteobacteria</taxon>
        <taxon>Oceanospirillales</taxon>
        <taxon>Oceanospirillaceae</taxon>
        <taxon>Parathalassolituus</taxon>
    </lineage>
</organism>
<gene>
    <name evidence="2" type="ORF">OUO13_01765</name>
</gene>
<keyword evidence="1" id="KW-0472">Membrane</keyword>
<protein>
    <submittedName>
        <fullName evidence="2">Nucleoside recognition family protein</fullName>
    </submittedName>
</protein>